<dbReference type="Pfam" id="PF00569">
    <property type="entry name" value="ZZ"/>
    <property type="match status" value="3"/>
</dbReference>
<evidence type="ECO:0000256" key="5">
    <source>
        <dbReference type="SAM" id="MobiDB-lite"/>
    </source>
</evidence>
<sequence>MALSAIEPLRRTIISVKPDTKYYSKAQAPRKYQDFHFLTRRMCTPESRLIGVDKSQRSPLRAIGLAFVSLDFPRRPGRWFGRRAPDPATSWSIRKRKVNVCRRKIVASSSRTENVFRKCGLGIVVAGRCHSCREDITDVCYKCVECVDYMICSTCEADGIVHTGHNIIRVTTAMARLYHHVSGDVHADIRCFSCRGPVRGSRYKCLECRDLDLCASCEARGKEHSHHLFIRLPSRIPVVPLTPDLDGAAGESAPLVSGLPGGGGGTEADFNKEPHPGIWCASCGEIVKGRRFQCLACPGFDLCSRCEKSVEPHLVHPMIRFSRPGAFTLRPTTILNEGLHRGVNCNECGQSVTGYRYKCLKCQDYDLCMKCEAASKHLHHRLARIPPIPTTERPTPYTETRQSERPIGEAQRDSISPSASTSEQELHQQLKQRLSDLHAAKKQAIAASTEMARKEHEQRMAILAEIRARIGGTPVVESK</sequence>
<feature type="compositionally biased region" description="Basic and acidic residues" evidence="5">
    <location>
        <begin position="401"/>
        <end position="412"/>
    </location>
</feature>
<feature type="domain" description="ZZ-type" evidence="6">
    <location>
        <begin position="186"/>
        <end position="237"/>
    </location>
</feature>
<dbReference type="AlphaFoldDB" id="A0A7R8X8Y4"/>
<evidence type="ECO:0000256" key="1">
    <source>
        <dbReference type="ARBA" id="ARBA00022723"/>
    </source>
</evidence>
<dbReference type="GO" id="GO:0000423">
    <property type="term" value="P:mitophagy"/>
    <property type="evidence" value="ECO:0007669"/>
    <property type="project" value="TreeGrafter"/>
</dbReference>
<dbReference type="GO" id="GO:0035973">
    <property type="term" value="P:aggrephagy"/>
    <property type="evidence" value="ECO:0007669"/>
    <property type="project" value="TreeGrafter"/>
</dbReference>
<dbReference type="GO" id="GO:0044753">
    <property type="term" value="C:amphisome"/>
    <property type="evidence" value="ECO:0007669"/>
    <property type="project" value="TreeGrafter"/>
</dbReference>
<dbReference type="SMART" id="SM00291">
    <property type="entry name" value="ZnF_ZZ"/>
    <property type="match status" value="4"/>
</dbReference>
<dbReference type="EMBL" id="CAJPEV010000792">
    <property type="protein sequence ID" value="CAG0888579.1"/>
    <property type="molecule type" value="Genomic_DNA"/>
</dbReference>
<dbReference type="InterPro" id="IPR052260">
    <property type="entry name" value="Autophagy_Rcpt_SigReg"/>
</dbReference>
<dbReference type="PANTHER" id="PTHR15090">
    <property type="entry name" value="SEQUESTOSOME 1-RELATED"/>
    <property type="match status" value="1"/>
</dbReference>
<dbReference type="PROSITE" id="PS01357">
    <property type="entry name" value="ZF_ZZ_1"/>
    <property type="match status" value="2"/>
</dbReference>
<dbReference type="InterPro" id="IPR000433">
    <property type="entry name" value="Znf_ZZ"/>
</dbReference>
<protein>
    <recommendedName>
        <fullName evidence="6">ZZ-type domain-containing protein</fullName>
    </recommendedName>
</protein>
<dbReference type="PANTHER" id="PTHR15090:SF0">
    <property type="entry name" value="SEQUESTOSOME-1"/>
    <property type="match status" value="1"/>
</dbReference>
<keyword evidence="3" id="KW-0862">Zinc</keyword>
<proteinExistence type="predicted"/>
<dbReference type="InterPro" id="IPR043145">
    <property type="entry name" value="Znf_ZZ_sf"/>
</dbReference>
<dbReference type="Proteomes" id="UP000677054">
    <property type="component" value="Unassembled WGS sequence"/>
</dbReference>
<reference evidence="7" key="1">
    <citation type="submission" date="2020-11" db="EMBL/GenBank/DDBJ databases">
        <authorList>
            <person name="Tran Van P."/>
        </authorList>
    </citation>
    <scope>NUCLEOTIDE SEQUENCE</scope>
</reference>
<dbReference type="GO" id="GO:0005080">
    <property type="term" value="F:protein kinase C binding"/>
    <property type="evidence" value="ECO:0007669"/>
    <property type="project" value="TreeGrafter"/>
</dbReference>
<feature type="compositionally biased region" description="Polar residues" evidence="5">
    <location>
        <begin position="413"/>
        <end position="423"/>
    </location>
</feature>
<keyword evidence="1" id="KW-0479">Metal-binding</keyword>
<dbReference type="CDD" id="cd02340">
    <property type="entry name" value="ZZ_NBR1_like"/>
    <property type="match status" value="2"/>
</dbReference>
<evidence type="ECO:0000256" key="3">
    <source>
        <dbReference type="ARBA" id="ARBA00022833"/>
    </source>
</evidence>
<evidence type="ECO:0000256" key="2">
    <source>
        <dbReference type="ARBA" id="ARBA00022771"/>
    </source>
</evidence>
<dbReference type="GO" id="GO:0007032">
    <property type="term" value="P:endosome organization"/>
    <property type="evidence" value="ECO:0007669"/>
    <property type="project" value="TreeGrafter"/>
</dbReference>
<dbReference type="Gene3D" id="3.30.60.90">
    <property type="match status" value="4"/>
</dbReference>
<dbReference type="GO" id="GO:0008270">
    <property type="term" value="F:zinc ion binding"/>
    <property type="evidence" value="ECO:0007669"/>
    <property type="project" value="UniProtKB-KW"/>
</dbReference>
<name>A0A7R8X8Y4_9CRUS</name>
<organism evidence="7">
    <name type="scientific">Darwinula stevensoni</name>
    <dbReference type="NCBI Taxonomy" id="69355"/>
    <lineage>
        <taxon>Eukaryota</taxon>
        <taxon>Metazoa</taxon>
        <taxon>Ecdysozoa</taxon>
        <taxon>Arthropoda</taxon>
        <taxon>Crustacea</taxon>
        <taxon>Oligostraca</taxon>
        <taxon>Ostracoda</taxon>
        <taxon>Podocopa</taxon>
        <taxon>Podocopida</taxon>
        <taxon>Darwinulocopina</taxon>
        <taxon>Darwinuloidea</taxon>
        <taxon>Darwinulidae</taxon>
        <taxon>Darwinula</taxon>
    </lineage>
</organism>
<evidence type="ECO:0000259" key="6">
    <source>
        <dbReference type="PROSITE" id="PS50135"/>
    </source>
</evidence>
<dbReference type="SUPFAM" id="SSF57850">
    <property type="entry name" value="RING/U-box"/>
    <property type="match status" value="4"/>
</dbReference>
<feature type="region of interest" description="Disordered" evidence="5">
    <location>
        <begin position="386"/>
        <end position="430"/>
    </location>
</feature>
<gene>
    <name evidence="7" type="ORF">DSTB1V02_LOCUS5036</name>
</gene>
<dbReference type="EMBL" id="LR900309">
    <property type="protein sequence ID" value="CAD7245161.1"/>
    <property type="molecule type" value="Genomic_DNA"/>
</dbReference>
<keyword evidence="2 4" id="KW-0863">Zinc-finger</keyword>
<evidence type="ECO:0000313" key="8">
    <source>
        <dbReference type="Proteomes" id="UP000677054"/>
    </source>
</evidence>
<feature type="compositionally biased region" description="Low complexity" evidence="5">
    <location>
        <begin position="390"/>
        <end position="400"/>
    </location>
</feature>
<dbReference type="PROSITE" id="PS50135">
    <property type="entry name" value="ZF_ZZ_2"/>
    <property type="match status" value="2"/>
</dbReference>
<accession>A0A7R8X8Y4</accession>
<keyword evidence="8" id="KW-1185">Reference proteome</keyword>
<dbReference type="GO" id="GO:0016235">
    <property type="term" value="C:aggresome"/>
    <property type="evidence" value="ECO:0007669"/>
    <property type="project" value="TreeGrafter"/>
</dbReference>
<evidence type="ECO:0000313" key="7">
    <source>
        <dbReference type="EMBL" id="CAD7245161.1"/>
    </source>
</evidence>
<dbReference type="GO" id="GO:0070530">
    <property type="term" value="F:K63-linked polyubiquitin modification-dependent protein binding"/>
    <property type="evidence" value="ECO:0007669"/>
    <property type="project" value="TreeGrafter"/>
</dbReference>
<dbReference type="OrthoDB" id="2122982at2759"/>
<evidence type="ECO:0000256" key="4">
    <source>
        <dbReference type="PROSITE-ProRule" id="PRU00228"/>
    </source>
</evidence>
<feature type="domain" description="ZZ-type" evidence="6">
    <location>
        <begin position="340"/>
        <end position="390"/>
    </location>
</feature>